<keyword evidence="2 4" id="KW-0238">DNA-binding</keyword>
<dbReference type="GO" id="GO:0003677">
    <property type="term" value="F:DNA binding"/>
    <property type="evidence" value="ECO:0007669"/>
    <property type="project" value="UniProtKB-UniRule"/>
</dbReference>
<evidence type="ECO:0000259" key="5">
    <source>
        <dbReference type="PROSITE" id="PS51755"/>
    </source>
</evidence>
<dbReference type="PROSITE" id="PS51755">
    <property type="entry name" value="OMPR_PHOB"/>
    <property type="match status" value="1"/>
</dbReference>
<sequence>MRLELHDNEYKVSAEGLTVELLPKEFALLRFLYLNRGRTFSREQLLDKVWPLEYPVERTVDDHIYRLRKKLGGFRGLTIRTIRGLGYSLAVIDTAGSLIPPSIQDTALHETMREVFVKYHQYGQGISMQTLARQQDVLGYELDPFYAVYVHFVQGDLEWLLHTTEAPLRDRLYSLMLFFMFTGDPVDRLASCELMLEREILPQFQHQELKILNILDLYAVVGKTDKALERLKLTYTVIQEPEYENFELPVAISEMFVHLAAGTPDVQVAAMLGDIEERLRARPFLRESGSYNITKGLWKLRQKNWRDGEALLDEGLQILEISGFVPLFLQGLHRIVNCGVIFSFPQALQDKYRKMFEAEQVARGLDRWLRPLEAIIRGAIHPL</sequence>
<dbReference type="EMBL" id="JABWCS010000219">
    <property type="protein sequence ID" value="NUU63602.1"/>
    <property type="molecule type" value="Genomic_DNA"/>
</dbReference>
<dbReference type="InterPro" id="IPR001867">
    <property type="entry name" value="OmpR/PhoB-type_DNA-bd"/>
</dbReference>
<organism evidence="6 7">
    <name type="scientific">Paenibacillus agri</name>
    <dbReference type="NCBI Taxonomy" id="2744309"/>
    <lineage>
        <taxon>Bacteria</taxon>
        <taxon>Bacillati</taxon>
        <taxon>Bacillota</taxon>
        <taxon>Bacilli</taxon>
        <taxon>Bacillales</taxon>
        <taxon>Paenibacillaceae</taxon>
        <taxon>Paenibacillus</taxon>
    </lineage>
</organism>
<evidence type="ECO:0000256" key="3">
    <source>
        <dbReference type="ARBA" id="ARBA00023163"/>
    </source>
</evidence>
<dbReference type="GO" id="GO:0006355">
    <property type="term" value="P:regulation of DNA-templated transcription"/>
    <property type="evidence" value="ECO:0007669"/>
    <property type="project" value="InterPro"/>
</dbReference>
<accession>A0A850EXH8</accession>
<proteinExistence type="predicted"/>
<gene>
    <name evidence="6" type="ORF">HPT30_24895</name>
</gene>
<dbReference type="SUPFAM" id="SSF46894">
    <property type="entry name" value="C-terminal effector domain of the bipartite response regulators"/>
    <property type="match status" value="1"/>
</dbReference>
<dbReference type="InterPro" id="IPR016032">
    <property type="entry name" value="Sig_transdc_resp-reg_C-effctor"/>
</dbReference>
<evidence type="ECO:0000256" key="2">
    <source>
        <dbReference type="ARBA" id="ARBA00023125"/>
    </source>
</evidence>
<evidence type="ECO:0000313" key="7">
    <source>
        <dbReference type="Proteomes" id="UP000564806"/>
    </source>
</evidence>
<protein>
    <submittedName>
        <fullName evidence="6">Winged helix-turn-helix transcriptional regulator</fullName>
    </submittedName>
</protein>
<evidence type="ECO:0000256" key="1">
    <source>
        <dbReference type="ARBA" id="ARBA00023015"/>
    </source>
</evidence>
<dbReference type="GO" id="GO:0000160">
    <property type="term" value="P:phosphorelay signal transduction system"/>
    <property type="evidence" value="ECO:0007669"/>
    <property type="project" value="InterPro"/>
</dbReference>
<comment type="caution">
    <text evidence="6">The sequence shown here is derived from an EMBL/GenBank/DDBJ whole genome shotgun (WGS) entry which is preliminary data.</text>
</comment>
<keyword evidence="3" id="KW-0804">Transcription</keyword>
<dbReference type="AlphaFoldDB" id="A0A850EXH8"/>
<keyword evidence="7" id="KW-1185">Reference proteome</keyword>
<feature type="domain" description="OmpR/PhoB-type" evidence="5">
    <location>
        <begin position="1"/>
        <end position="91"/>
    </location>
</feature>
<evidence type="ECO:0000256" key="4">
    <source>
        <dbReference type="PROSITE-ProRule" id="PRU01091"/>
    </source>
</evidence>
<reference evidence="6" key="1">
    <citation type="submission" date="2020-06" db="EMBL/GenBank/DDBJ databases">
        <title>Paenibacillus sp. nov., isolated from soil.</title>
        <authorList>
            <person name="Seo Y.L."/>
        </authorList>
    </citation>
    <scope>NUCLEOTIDE SEQUENCE [LARGE SCALE GENOMIC DNA]</scope>
    <source>
        <strain evidence="6">JW14</strain>
    </source>
</reference>
<dbReference type="CDD" id="cd00383">
    <property type="entry name" value="trans_reg_C"/>
    <property type="match status" value="1"/>
</dbReference>
<dbReference type="RefSeq" id="WP_175373984.1">
    <property type="nucleotide sequence ID" value="NZ_JABWCS010000219.1"/>
</dbReference>
<dbReference type="Proteomes" id="UP000564806">
    <property type="component" value="Unassembled WGS sequence"/>
</dbReference>
<dbReference type="SMART" id="SM00862">
    <property type="entry name" value="Trans_reg_C"/>
    <property type="match status" value="1"/>
</dbReference>
<dbReference type="Pfam" id="PF00486">
    <property type="entry name" value="Trans_reg_C"/>
    <property type="match status" value="1"/>
</dbReference>
<name>A0A850EXH8_9BACL</name>
<feature type="DNA-binding region" description="OmpR/PhoB-type" evidence="4">
    <location>
        <begin position="1"/>
        <end position="91"/>
    </location>
</feature>
<dbReference type="InterPro" id="IPR036388">
    <property type="entry name" value="WH-like_DNA-bd_sf"/>
</dbReference>
<keyword evidence="1" id="KW-0805">Transcription regulation</keyword>
<dbReference type="Gene3D" id="1.10.10.10">
    <property type="entry name" value="Winged helix-like DNA-binding domain superfamily/Winged helix DNA-binding domain"/>
    <property type="match status" value="1"/>
</dbReference>
<evidence type="ECO:0000313" key="6">
    <source>
        <dbReference type="EMBL" id="NUU63602.1"/>
    </source>
</evidence>